<evidence type="ECO:0000256" key="1">
    <source>
        <dbReference type="SAM" id="MobiDB-lite"/>
    </source>
</evidence>
<protein>
    <submittedName>
        <fullName evidence="3">Uncharacterized protein</fullName>
    </submittedName>
</protein>
<feature type="region of interest" description="Disordered" evidence="1">
    <location>
        <begin position="48"/>
        <end position="71"/>
    </location>
</feature>
<accession>L8GRE4</accession>
<dbReference type="EMBL" id="KB008027">
    <property type="protein sequence ID" value="ELR15502.1"/>
    <property type="molecule type" value="Genomic_DNA"/>
</dbReference>
<proteinExistence type="predicted"/>
<feature type="transmembrane region" description="Helical" evidence="2">
    <location>
        <begin position="21"/>
        <end position="39"/>
    </location>
</feature>
<evidence type="ECO:0000256" key="2">
    <source>
        <dbReference type="SAM" id="Phobius"/>
    </source>
</evidence>
<dbReference type="Proteomes" id="UP000011083">
    <property type="component" value="Unassembled WGS sequence"/>
</dbReference>
<dbReference type="KEGG" id="acan:ACA1_067470"/>
<keyword evidence="2" id="KW-0472">Membrane</keyword>
<dbReference type="RefSeq" id="XP_004337515.1">
    <property type="nucleotide sequence ID" value="XM_004337467.1"/>
</dbReference>
<evidence type="ECO:0000313" key="4">
    <source>
        <dbReference type="Proteomes" id="UP000011083"/>
    </source>
</evidence>
<keyword evidence="4" id="KW-1185">Reference proteome</keyword>
<dbReference type="GeneID" id="14916138"/>
<gene>
    <name evidence="3" type="ORF">ACA1_067470</name>
</gene>
<feature type="compositionally biased region" description="Polar residues" evidence="1">
    <location>
        <begin position="51"/>
        <end position="61"/>
    </location>
</feature>
<name>L8GRE4_ACACF</name>
<dbReference type="AlphaFoldDB" id="L8GRE4"/>
<keyword evidence="2" id="KW-0812">Transmembrane</keyword>
<organism evidence="3 4">
    <name type="scientific">Acanthamoeba castellanii (strain ATCC 30010 / Neff)</name>
    <dbReference type="NCBI Taxonomy" id="1257118"/>
    <lineage>
        <taxon>Eukaryota</taxon>
        <taxon>Amoebozoa</taxon>
        <taxon>Discosea</taxon>
        <taxon>Longamoebia</taxon>
        <taxon>Centramoebida</taxon>
        <taxon>Acanthamoebidae</taxon>
        <taxon>Acanthamoeba</taxon>
    </lineage>
</organism>
<sequence>MKLSEHGREFWSSYLRLGKGQKIFFGLFLIGCGSLGLYVDSLVAPADTNHQRTGQPTSRIQSAGDEHASRE</sequence>
<dbReference type="VEuPathDB" id="AmoebaDB:ACA1_067470"/>
<keyword evidence="2" id="KW-1133">Transmembrane helix</keyword>
<reference evidence="3 4" key="1">
    <citation type="journal article" date="2013" name="Genome Biol.">
        <title>Genome of Acanthamoeba castellanii highlights extensive lateral gene transfer and early evolution of tyrosine kinase signaling.</title>
        <authorList>
            <person name="Clarke M."/>
            <person name="Lohan A.J."/>
            <person name="Liu B."/>
            <person name="Lagkouvardos I."/>
            <person name="Roy S."/>
            <person name="Zafar N."/>
            <person name="Bertelli C."/>
            <person name="Schilde C."/>
            <person name="Kianianmomeni A."/>
            <person name="Burglin T.R."/>
            <person name="Frech C."/>
            <person name="Turcotte B."/>
            <person name="Kopec K.O."/>
            <person name="Synnott J.M."/>
            <person name="Choo C."/>
            <person name="Paponov I."/>
            <person name="Finkler A."/>
            <person name="Soon Heng Tan C."/>
            <person name="Hutchins A.P."/>
            <person name="Weinmeier T."/>
            <person name="Rattei T."/>
            <person name="Chu J.S."/>
            <person name="Gimenez G."/>
            <person name="Irimia M."/>
            <person name="Rigden D.J."/>
            <person name="Fitzpatrick D.A."/>
            <person name="Lorenzo-Morales J."/>
            <person name="Bateman A."/>
            <person name="Chiu C.H."/>
            <person name="Tang P."/>
            <person name="Hegemann P."/>
            <person name="Fromm H."/>
            <person name="Raoult D."/>
            <person name="Greub G."/>
            <person name="Miranda-Saavedra D."/>
            <person name="Chen N."/>
            <person name="Nash P."/>
            <person name="Ginger M.L."/>
            <person name="Horn M."/>
            <person name="Schaap P."/>
            <person name="Caler L."/>
            <person name="Loftus B."/>
        </authorList>
    </citation>
    <scope>NUCLEOTIDE SEQUENCE [LARGE SCALE GENOMIC DNA]</scope>
    <source>
        <strain evidence="3 4">Neff</strain>
    </source>
</reference>
<evidence type="ECO:0000313" key="3">
    <source>
        <dbReference type="EMBL" id="ELR15502.1"/>
    </source>
</evidence>